<gene>
    <name evidence="2" type="ORF">FGKAn22_01600</name>
</gene>
<dbReference type="RefSeq" id="WP_212786107.1">
    <property type="nucleotide sequence ID" value="NZ_AP019536.1"/>
</dbReference>
<feature type="transmembrane region" description="Helical" evidence="1">
    <location>
        <begin position="187"/>
        <end position="207"/>
    </location>
</feature>
<organism evidence="2 3">
    <name type="scientific">Ferrigenium kumadai</name>
    <dbReference type="NCBI Taxonomy" id="1682490"/>
    <lineage>
        <taxon>Bacteria</taxon>
        <taxon>Pseudomonadati</taxon>
        <taxon>Pseudomonadota</taxon>
        <taxon>Betaproteobacteria</taxon>
        <taxon>Nitrosomonadales</taxon>
        <taxon>Gallionellaceae</taxon>
        <taxon>Ferrigenium</taxon>
    </lineage>
</organism>
<dbReference type="AlphaFoldDB" id="A0AAN1SXJ8"/>
<keyword evidence="1" id="KW-0812">Transmembrane</keyword>
<dbReference type="Proteomes" id="UP001319121">
    <property type="component" value="Chromosome"/>
</dbReference>
<feature type="transmembrane region" description="Helical" evidence="1">
    <location>
        <begin position="6"/>
        <end position="25"/>
    </location>
</feature>
<keyword evidence="1" id="KW-1133">Transmembrane helix</keyword>
<proteinExistence type="predicted"/>
<evidence type="ECO:0000256" key="1">
    <source>
        <dbReference type="SAM" id="Phobius"/>
    </source>
</evidence>
<evidence type="ECO:0000313" key="3">
    <source>
        <dbReference type="Proteomes" id="UP001319121"/>
    </source>
</evidence>
<protein>
    <submittedName>
        <fullName evidence="2">Uncharacterized protein</fullName>
    </submittedName>
</protein>
<feature type="transmembrane region" description="Helical" evidence="1">
    <location>
        <begin position="135"/>
        <end position="152"/>
    </location>
</feature>
<accession>A0AAN1SXJ8</accession>
<name>A0AAN1SXJ8_9PROT</name>
<evidence type="ECO:0000313" key="2">
    <source>
        <dbReference type="EMBL" id="BBI98467.1"/>
    </source>
</evidence>
<keyword evidence="1" id="KW-0472">Membrane</keyword>
<dbReference type="EMBL" id="AP019536">
    <property type="protein sequence ID" value="BBI98467.1"/>
    <property type="molecule type" value="Genomic_DNA"/>
</dbReference>
<reference evidence="2 3" key="1">
    <citation type="submission" date="2019-03" db="EMBL/GenBank/DDBJ databases">
        <title>Complete genome sequence of Ferrigenium kumadai strain An22, a microaerophilic iron-oxidizing bacterium isolated from a paddy field soil.</title>
        <authorList>
            <person name="Watanabe T."/>
            <person name="Asakawa S."/>
        </authorList>
    </citation>
    <scope>NUCLEOTIDE SEQUENCE [LARGE SCALE GENOMIC DNA]</scope>
    <source>
        <strain evidence="2 3">An22</strain>
    </source>
</reference>
<feature type="transmembrane region" description="Helical" evidence="1">
    <location>
        <begin position="70"/>
        <end position="90"/>
    </location>
</feature>
<dbReference type="KEGG" id="fku:FGKAn22_01600"/>
<keyword evidence="3" id="KW-1185">Reference proteome</keyword>
<feature type="transmembrane region" description="Helical" evidence="1">
    <location>
        <begin position="159"/>
        <end position="181"/>
    </location>
</feature>
<sequence>MIEAILGGIVAIILSMIANVLTPLFQDFFKIKPVTVPDIPEQQIPEPEPSNVEEWRAQNRAKLEAVVGKVYFYGFSYFAMYMAFFIPLSLNGGLINPTVNLIDSKLAIDYVINEGNLSTICAIFGVLAYGPFWKLSQLIASFISAIVVRFTFVNEVKYLAFTVLAMVFWAFFIAGNVSWVLNADAGWFDSIKLSLILWFLLFFSALANKK</sequence>